<comment type="cofactor">
    <cofactor evidence="8">
        <name>(R)-lipoate</name>
        <dbReference type="ChEBI" id="CHEBI:83088"/>
    </cofactor>
    <text evidence="8">Binds 1 lipoyl cofactor covalently.</text>
</comment>
<feature type="domain" description="Peripheral subunit-binding (PSBD)" evidence="11">
    <location>
        <begin position="155"/>
        <end position="192"/>
    </location>
</feature>
<dbReference type="Gene3D" id="3.30.559.10">
    <property type="entry name" value="Chloramphenicol acetyltransferase-like domain"/>
    <property type="match status" value="1"/>
</dbReference>
<evidence type="ECO:0000256" key="9">
    <source>
        <dbReference type="SAM" id="MobiDB-lite"/>
    </source>
</evidence>
<dbReference type="InterPro" id="IPR001078">
    <property type="entry name" value="2-oxoacid_DH_actylTfrase"/>
</dbReference>
<name>A0AAW5PAW3_9BACT</name>
<dbReference type="InterPro" id="IPR006257">
    <property type="entry name" value="LAT1"/>
</dbReference>
<evidence type="ECO:0000259" key="10">
    <source>
        <dbReference type="PROSITE" id="PS50968"/>
    </source>
</evidence>
<evidence type="ECO:0000313" key="13">
    <source>
        <dbReference type="Proteomes" id="UP001155110"/>
    </source>
</evidence>
<dbReference type="CDD" id="cd06849">
    <property type="entry name" value="lipoyl_domain"/>
    <property type="match status" value="1"/>
</dbReference>
<feature type="domain" description="Lipoyl-binding" evidence="10">
    <location>
        <begin position="2"/>
        <end position="77"/>
    </location>
</feature>
<dbReference type="FunFam" id="3.30.559.10:FF:000007">
    <property type="entry name" value="Dihydrolipoamide acetyltransferase component of pyruvate dehydrogenase complex"/>
    <property type="match status" value="1"/>
</dbReference>
<proteinExistence type="inferred from homology"/>
<dbReference type="Gene3D" id="4.10.320.10">
    <property type="entry name" value="E3-binding domain"/>
    <property type="match status" value="1"/>
</dbReference>
<dbReference type="Pfam" id="PF02817">
    <property type="entry name" value="E3_binding"/>
    <property type="match status" value="1"/>
</dbReference>
<evidence type="ECO:0000256" key="2">
    <source>
        <dbReference type="ARBA" id="ARBA00011484"/>
    </source>
</evidence>
<feature type="region of interest" description="Disordered" evidence="9">
    <location>
        <begin position="84"/>
        <end position="154"/>
    </location>
</feature>
<gene>
    <name evidence="12" type="ORF">GGP99_002621</name>
</gene>
<keyword evidence="4 8" id="KW-0450">Lipoyl</keyword>
<evidence type="ECO:0000256" key="3">
    <source>
        <dbReference type="ARBA" id="ARBA00022679"/>
    </source>
</evidence>
<dbReference type="Pfam" id="PF00198">
    <property type="entry name" value="2-oxoacid_dh"/>
    <property type="match status" value="1"/>
</dbReference>
<evidence type="ECO:0000313" key="12">
    <source>
        <dbReference type="EMBL" id="MCS4158644.1"/>
    </source>
</evidence>
<dbReference type="InterPro" id="IPR004167">
    <property type="entry name" value="PSBD"/>
</dbReference>
<dbReference type="EC" id="2.3.1.12" evidence="8"/>
<dbReference type="PROSITE" id="PS51826">
    <property type="entry name" value="PSBD"/>
    <property type="match status" value="1"/>
</dbReference>
<evidence type="ECO:0000256" key="4">
    <source>
        <dbReference type="ARBA" id="ARBA00022823"/>
    </source>
</evidence>
<feature type="compositionally biased region" description="Acidic residues" evidence="9">
    <location>
        <begin position="84"/>
        <end position="125"/>
    </location>
</feature>
<protein>
    <recommendedName>
        <fullName evidence="8">Acetyltransferase component of pyruvate dehydrogenase complex</fullName>
        <ecNumber evidence="8">2.3.1.12</ecNumber>
    </recommendedName>
</protein>
<dbReference type="InterPro" id="IPR045257">
    <property type="entry name" value="E2/Pdx1"/>
</dbReference>
<dbReference type="GO" id="GO:0004742">
    <property type="term" value="F:dihydrolipoyllysine-residue acetyltransferase activity"/>
    <property type="evidence" value="ECO:0007669"/>
    <property type="project" value="UniProtKB-UniRule"/>
</dbReference>
<organism evidence="12 13">
    <name type="scientific">Salinibacter ruber</name>
    <dbReference type="NCBI Taxonomy" id="146919"/>
    <lineage>
        <taxon>Bacteria</taxon>
        <taxon>Pseudomonadati</taxon>
        <taxon>Rhodothermota</taxon>
        <taxon>Rhodothermia</taxon>
        <taxon>Rhodothermales</taxon>
        <taxon>Salinibacteraceae</taxon>
        <taxon>Salinibacter</taxon>
    </lineage>
</organism>
<evidence type="ECO:0000259" key="11">
    <source>
        <dbReference type="PROSITE" id="PS51826"/>
    </source>
</evidence>
<dbReference type="EMBL" id="JANTZM010000013">
    <property type="protein sequence ID" value="MCS4158644.1"/>
    <property type="molecule type" value="Genomic_DNA"/>
</dbReference>
<evidence type="ECO:0000256" key="1">
    <source>
        <dbReference type="ARBA" id="ARBA00007317"/>
    </source>
</evidence>
<keyword evidence="12" id="KW-0670">Pyruvate</keyword>
<dbReference type="InterPro" id="IPR003016">
    <property type="entry name" value="2-oxoA_DH_lipoyl-BS"/>
</dbReference>
<dbReference type="PANTHER" id="PTHR23151:SF90">
    <property type="entry name" value="DIHYDROLIPOYLLYSINE-RESIDUE ACETYLTRANSFERASE COMPONENT OF PYRUVATE DEHYDROGENASE COMPLEX, MITOCHONDRIAL-RELATED"/>
    <property type="match status" value="1"/>
</dbReference>
<feature type="region of interest" description="Disordered" evidence="9">
    <location>
        <begin position="190"/>
        <end position="227"/>
    </location>
</feature>
<dbReference type="SUPFAM" id="SSF52777">
    <property type="entry name" value="CoA-dependent acyltransferases"/>
    <property type="match status" value="1"/>
</dbReference>
<keyword evidence="5 8" id="KW-0012">Acyltransferase</keyword>
<dbReference type="SUPFAM" id="SSF51230">
    <property type="entry name" value="Single hybrid motif"/>
    <property type="match status" value="1"/>
</dbReference>
<evidence type="ECO:0000256" key="5">
    <source>
        <dbReference type="ARBA" id="ARBA00023315"/>
    </source>
</evidence>
<dbReference type="PROSITE" id="PS50968">
    <property type="entry name" value="BIOTINYL_LIPOYL"/>
    <property type="match status" value="1"/>
</dbReference>
<reference evidence="12" key="1">
    <citation type="submission" date="2022-08" db="EMBL/GenBank/DDBJ databases">
        <title>Genomic Encyclopedia of Type Strains, Phase V (KMG-V): Genome sequencing to study the core and pangenomes of soil and plant-associated prokaryotes.</title>
        <authorList>
            <person name="Whitman W."/>
        </authorList>
    </citation>
    <scope>NUCLEOTIDE SEQUENCE</scope>
    <source>
        <strain evidence="12">SP3002</strain>
    </source>
</reference>
<evidence type="ECO:0000256" key="6">
    <source>
        <dbReference type="ARBA" id="ARBA00025211"/>
    </source>
</evidence>
<dbReference type="InterPro" id="IPR023213">
    <property type="entry name" value="CAT-like_dom_sf"/>
</dbReference>
<comment type="subunit">
    <text evidence="2">Forms a 24-polypeptide structural core with octahedral symmetry.</text>
</comment>
<accession>A0AAW5PAW3</accession>
<dbReference type="Pfam" id="PF00364">
    <property type="entry name" value="Biotin_lipoyl"/>
    <property type="match status" value="1"/>
</dbReference>
<dbReference type="RefSeq" id="WP_013062366.1">
    <property type="nucleotide sequence ID" value="NZ_CALTRY010000013.1"/>
</dbReference>
<comment type="similarity">
    <text evidence="1 8">Belongs to the 2-oxoacid dehydrogenase family.</text>
</comment>
<dbReference type="InterPro" id="IPR000089">
    <property type="entry name" value="Biotin_lipoyl"/>
</dbReference>
<dbReference type="SUPFAM" id="SSF47005">
    <property type="entry name" value="Peripheral subunit-binding domain of 2-oxo acid dehydrogenase complex"/>
    <property type="match status" value="1"/>
</dbReference>
<dbReference type="GO" id="GO:0045254">
    <property type="term" value="C:pyruvate dehydrogenase complex"/>
    <property type="evidence" value="ECO:0007669"/>
    <property type="project" value="UniProtKB-UniRule"/>
</dbReference>
<comment type="catalytic activity">
    <reaction evidence="7 8">
        <text>N(6)-[(R)-dihydrolipoyl]-L-lysyl-[protein] + acetyl-CoA = N(6)-[(R)-S(8)-acetyldihydrolipoyl]-L-lysyl-[protein] + CoA</text>
        <dbReference type="Rhea" id="RHEA:17017"/>
        <dbReference type="Rhea" id="RHEA-COMP:10475"/>
        <dbReference type="Rhea" id="RHEA-COMP:10478"/>
        <dbReference type="ChEBI" id="CHEBI:57287"/>
        <dbReference type="ChEBI" id="CHEBI:57288"/>
        <dbReference type="ChEBI" id="CHEBI:83100"/>
        <dbReference type="ChEBI" id="CHEBI:83111"/>
        <dbReference type="EC" id="2.3.1.12"/>
    </reaction>
</comment>
<dbReference type="Gene3D" id="2.40.50.100">
    <property type="match status" value="1"/>
</dbReference>
<dbReference type="PANTHER" id="PTHR23151">
    <property type="entry name" value="DIHYDROLIPOAMIDE ACETYL/SUCCINYL-TRANSFERASE-RELATED"/>
    <property type="match status" value="1"/>
</dbReference>
<dbReference type="NCBIfam" id="TIGR01349">
    <property type="entry name" value="PDHac_trf_mito"/>
    <property type="match status" value="1"/>
</dbReference>
<dbReference type="GO" id="GO:0006086">
    <property type="term" value="P:pyruvate decarboxylation to acetyl-CoA"/>
    <property type="evidence" value="ECO:0007669"/>
    <property type="project" value="InterPro"/>
</dbReference>
<evidence type="ECO:0000256" key="8">
    <source>
        <dbReference type="RuleBase" id="RU361137"/>
    </source>
</evidence>
<dbReference type="AlphaFoldDB" id="A0AAW5PAW3"/>
<dbReference type="InterPro" id="IPR036625">
    <property type="entry name" value="E3-bd_dom_sf"/>
</dbReference>
<comment type="function">
    <text evidence="6">The pyruvate dehydrogenase complex catalyzes the overall conversion of pyruvate to acetyl-CoA and CO(2). It contains multiple copies of three enzymatic components: pyruvate dehydrogenase (E1), dihydrolipoamide acetyltransferase (E2) and lipoamide dehydrogenase (E3).</text>
</comment>
<feature type="compositionally biased region" description="Pro residues" evidence="9">
    <location>
        <begin position="202"/>
        <end position="222"/>
    </location>
</feature>
<dbReference type="PROSITE" id="PS00189">
    <property type="entry name" value="LIPOYL"/>
    <property type="match status" value="1"/>
</dbReference>
<keyword evidence="3 8" id="KW-0808">Transferase</keyword>
<dbReference type="Proteomes" id="UP001155110">
    <property type="component" value="Unassembled WGS sequence"/>
</dbReference>
<comment type="caution">
    <text evidence="12">The sequence shown here is derived from an EMBL/GenBank/DDBJ whole genome shotgun (WGS) entry which is preliminary data.</text>
</comment>
<sequence length="465" mass="50290">MAIPIEMPKLSDTMEEGVLSAWLVDEGEEVSAGDVLAQVETDKATMDLEAFDEGVLLKQVIGEGDAVPIGELIAVIGEAGEDISDLVDDAGGDGAAEPEADPDAEVDPDADAEDASAEPEVEPEPAPEPSGDGQLSERTPEPVPAGTDAEGRRIKASPLARRIAQEHDVELAQVDGSGPEGRIVRRDVETHVEKQEAAPESTPEPEPTTEPEPAPQPEPSVPEAPSYAMPDEEAAYESEGITQMRETIARRLAESKYSAPHYYLTVDIDVERAIEVREDLNELAEEQGRAKISFNDFITKACALSLHDHPYVNAAYRPDEGEIHKHNRVHIGIAVAIDEGLITPVIRDADRKGLSELARETRALAERARDRDLEPEEFEGATFTTSNLGMFGIEEFTAIINPPNSAILAIGEIRDTPVVEDGEVVPGKRMKVTLSCDHRVVDGAKGAHFLDTVKSYLEEPMNLLL</sequence>
<dbReference type="InterPro" id="IPR011053">
    <property type="entry name" value="Single_hybrid_motif"/>
</dbReference>
<evidence type="ECO:0000256" key="7">
    <source>
        <dbReference type="ARBA" id="ARBA00048370"/>
    </source>
</evidence>